<proteinExistence type="inferred from homology"/>
<organism evidence="9 10">
    <name type="scientific">Heterobasidion irregulare (strain TC 32-1)</name>
    <dbReference type="NCBI Taxonomy" id="747525"/>
    <lineage>
        <taxon>Eukaryota</taxon>
        <taxon>Fungi</taxon>
        <taxon>Dikarya</taxon>
        <taxon>Basidiomycota</taxon>
        <taxon>Agaricomycotina</taxon>
        <taxon>Agaricomycetes</taxon>
        <taxon>Russulales</taxon>
        <taxon>Bondarzewiaceae</taxon>
        <taxon>Heterobasidion</taxon>
        <taxon>Heterobasidion annosum species complex</taxon>
    </lineage>
</organism>
<evidence type="ECO:0000313" key="9">
    <source>
        <dbReference type="EMBL" id="ETW84285.1"/>
    </source>
</evidence>
<keyword evidence="3 8" id="KW-0812">Transmembrane</keyword>
<dbReference type="GeneID" id="20666846"/>
<feature type="transmembrane region" description="Helical" evidence="8">
    <location>
        <begin position="45"/>
        <end position="64"/>
    </location>
</feature>
<dbReference type="InterPro" id="IPR008506">
    <property type="entry name" value="SND2/TMEM208"/>
</dbReference>
<dbReference type="AlphaFoldDB" id="W4KG69"/>
<dbReference type="RefSeq" id="XP_009543970.1">
    <property type="nucleotide sequence ID" value="XM_009545675.1"/>
</dbReference>
<name>W4KG69_HETIT</name>
<keyword evidence="10" id="KW-1185">Reference proteome</keyword>
<dbReference type="GO" id="GO:0006624">
    <property type="term" value="P:vacuolar protein processing"/>
    <property type="evidence" value="ECO:0007669"/>
    <property type="project" value="TreeGrafter"/>
</dbReference>
<comment type="similarity">
    <text evidence="2">Belongs to the TMEM208 family.</text>
</comment>
<dbReference type="GO" id="GO:0005773">
    <property type="term" value="C:vacuole"/>
    <property type="evidence" value="ECO:0007669"/>
    <property type="project" value="GOC"/>
</dbReference>
<gene>
    <name evidence="9" type="ORF">HETIRDRAFT_123913</name>
</gene>
<evidence type="ECO:0000256" key="3">
    <source>
        <dbReference type="ARBA" id="ARBA00022692"/>
    </source>
</evidence>
<evidence type="ECO:0000256" key="1">
    <source>
        <dbReference type="ARBA" id="ARBA00004477"/>
    </source>
</evidence>
<keyword evidence="5 8" id="KW-1133">Transmembrane helix</keyword>
<evidence type="ECO:0008006" key="11">
    <source>
        <dbReference type="Google" id="ProtNLM"/>
    </source>
</evidence>
<evidence type="ECO:0000313" key="10">
    <source>
        <dbReference type="Proteomes" id="UP000030671"/>
    </source>
</evidence>
<evidence type="ECO:0000256" key="4">
    <source>
        <dbReference type="ARBA" id="ARBA00022824"/>
    </source>
</evidence>
<dbReference type="Proteomes" id="UP000030671">
    <property type="component" value="Unassembled WGS sequence"/>
</dbReference>
<reference evidence="9 10" key="1">
    <citation type="journal article" date="2012" name="New Phytol.">
        <title>Insight into trade-off between wood decay and parasitism from the genome of a fungal forest pathogen.</title>
        <authorList>
            <person name="Olson A."/>
            <person name="Aerts A."/>
            <person name="Asiegbu F."/>
            <person name="Belbahri L."/>
            <person name="Bouzid O."/>
            <person name="Broberg A."/>
            <person name="Canback B."/>
            <person name="Coutinho P.M."/>
            <person name="Cullen D."/>
            <person name="Dalman K."/>
            <person name="Deflorio G."/>
            <person name="van Diepen L.T."/>
            <person name="Dunand C."/>
            <person name="Duplessis S."/>
            <person name="Durling M."/>
            <person name="Gonthier P."/>
            <person name="Grimwood J."/>
            <person name="Fossdal C.G."/>
            <person name="Hansson D."/>
            <person name="Henrissat B."/>
            <person name="Hietala A."/>
            <person name="Himmelstrand K."/>
            <person name="Hoffmeister D."/>
            <person name="Hogberg N."/>
            <person name="James T.Y."/>
            <person name="Karlsson M."/>
            <person name="Kohler A."/>
            <person name="Kues U."/>
            <person name="Lee Y.H."/>
            <person name="Lin Y.C."/>
            <person name="Lind M."/>
            <person name="Lindquist E."/>
            <person name="Lombard V."/>
            <person name="Lucas S."/>
            <person name="Lunden K."/>
            <person name="Morin E."/>
            <person name="Murat C."/>
            <person name="Park J."/>
            <person name="Raffaello T."/>
            <person name="Rouze P."/>
            <person name="Salamov A."/>
            <person name="Schmutz J."/>
            <person name="Solheim H."/>
            <person name="Stahlberg J."/>
            <person name="Velez H."/>
            <person name="de Vries R.P."/>
            <person name="Wiebenga A."/>
            <person name="Woodward S."/>
            <person name="Yakovlev I."/>
            <person name="Garbelotto M."/>
            <person name="Martin F."/>
            <person name="Grigoriev I.V."/>
            <person name="Stenlid J."/>
        </authorList>
    </citation>
    <scope>NUCLEOTIDE SEQUENCE [LARGE SCALE GENOMIC DNA]</scope>
    <source>
        <strain evidence="9 10">TC 32-1</strain>
    </source>
</reference>
<accession>W4KG69</accession>
<feature type="region of interest" description="Disordered" evidence="7">
    <location>
        <begin position="144"/>
        <end position="184"/>
    </location>
</feature>
<dbReference type="FunCoup" id="W4KG69">
    <property type="interactions" value="5"/>
</dbReference>
<evidence type="ECO:0000256" key="8">
    <source>
        <dbReference type="SAM" id="Phobius"/>
    </source>
</evidence>
<dbReference type="KEGG" id="hir:HETIRDRAFT_123913"/>
<dbReference type="eggNOG" id="KOG3269">
    <property type="taxonomic scope" value="Eukaryota"/>
</dbReference>
<dbReference type="Pfam" id="PF05620">
    <property type="entry name" value="TMEM208_SND2"/>
    <property type="match status" value="1"/>
</dbReference>
<dbReference type="PANTHER" id="PTHR13505">
    <property type="entry name" value="TRANSMEMBRANE PROTEIN 208"/>
    <property type="match status" value="1"/>
</dbReference>
<evidence type="ECO:0000256" key="6">
    <source>
        <dbReference type="ARBA" id="ARBA00023136"/>
    </source>
</evidence>
<dbReference type="EMBL" id="KI925456">
    <property type="protein sequence ID" value="ETW84285.1"/>
    <property type="molecule type" value="Genomic_DNA"/>
</dbReference>
<dbReference type="STRING" id="747525.W4KG69"/>
<evidence type="ECO:0000256" key="2">
    <source>
        <dbReference type="ARBA" id="ARBA00009950"/>
    </source>
</evidence>
<keyword evidence="6 8" id="KW-0472">Membrane</keyword>
<evidence type="ECO:0000256" key="5">
    <source>
        <dbReference type="ARBA" id="ARBA00022989"/>
    </source>
</evidence>
<sequence>MANASAKKTASQNETVIQNLFYGQLLSHLLPLVVRWLLKTHTTKKVAFFFTFSFIVSQFIYHRLVKMGTPKRDNTGQLISSGEDLNQPGVTEWMFDVLYVAWATQIGSAIFGEWVWWLFTAIPVYVFYKLWYSFISPVLLGRPSSSGAEETQDPPENLSKRQEKLRKRSERGDSRVGKVQSGRR</sequence>
<protein>
    <recommendedName>
        <fullName evidence="11">DUF788-domain-containing protein</fullName>
    </recommendedName>
</protein>
<dbReference type="OrthoDB" id="10012212at2759"/>
<dbReference type="HOGENOM" id="CLU_094308_2_1_1"/>
<dbReference type="InParanoid" id="W4KG69"/>
<dbReference type="PANTHER" id="PTHR13505:SF7">
    <property type="entry name" value="TRANSMEMBRANE PROTEIN 208"/>
    <property type="match status" value="1"/>
</dbReference>
<evidence type="ECO:0000256" key="7">
    <source>
        <dbReference type="SAM" id="MobiDB-lite"/>
    </source>
</evidence>
<dbReference type="GO" id="GO:0005789">
    <property type="term" value="C:endoplasmic reticulum membrane"/>
    <property type="evidence" value="ECO:0007669"/>
    <property type="project" value="UniProtKB-SubCell"/>
</dbReference>
<comment type="subcellular location">
    <subcellularLocation>
        <location evidence="1">Endoplasmic reticulum membrane</location>
        <topology evidence="1">Multi-pass membrane protein</topology>
    </subcellularLocation>
</comment>
<keyword evidence="4" id="KW-0256">Endoplasmic reticulum</keyword>